<feature type="domain" description="Chromatin assembly factor 1 subunit Cac1-like C-terminal" evidence="2">
    <location>
        <begin position="548"/>
        <end position="600"/>
    </location>
</feature>
<feature type="region of interest" description="Disordered" evidence="1">
    <location>
        <begin position="358"/>
        <end position="391"/>
    </location>
</feature>
<feature type="region of interest" description="Disordered" evidence="1">
    <location>
        <begin position="1"/>
        <end position="205"/>
    </location>
</feature>
<reference evidence="3" key="1">
    <citation type="journal article" date="2021" name="Open Biol.">
        <title>Shared evolutionary footprints suggest mitochondrial oxidative damage underlies multiple complex I losses in fungi.</title>
        <authorList>
            <person name="Schikora-Tamarit M.A."/>
            <person name="Marcet-Houben M."/>
            <person name="Nosek J."/>
            <person name="Gabaldon T."/>
        </authorList>
    </citation>
    <scope>NUCLEOTIDE SEQUENCE</scope>
    <source>
        <strain evidence="3">CBS2887</strain>
    </source>
</reference>
<dbReference type="InterPro" id="IPR048800">
    <property type="entry name" value="Cac1-like_C"/>
</dbReference>
<reference evidence="3" key="2">
    <citation type="submission" date="2021-01" db="EMBL/GenBank/DDBJ databases">
        <authorList>
            <person name="Schikora-Tamarit M.A."/>
        </authorList>
    </citation>
    <scope>NUCLEOTIDE SEQUENCE</scope>
    <source>
        <strain evidence="3">CBS2887</strain>
    </source>
</reference>
<dbReference type="Proteomes" id="UP000774326">
    <property type="component" value="Unassembled WGS sequence"/>
</dbReference>
<dbReference type="EMBL" id="JAEUBG010004581">
    <property type="protein sequence ID" value="KAH3681135.1"/>
    <property type="molecule type" value="Genomic_DNA"/>
</dbReference>
<proteinExistence type="predicted"/>
<keyword evidence="4" id="KW-1185">Reference proteome</keyword>
<dbReference type="AlphaFoldDB" id="A0A9P8Q0X9"/>
<dbReference type="OrthoDB" id="79480at2759"/>
<sequence length="608" mass="68838">MSSTEPIEIIDLDDDEEQQQQTKTQGNEPKDKQQQQPNRDNSTVVADDSLANISIANESDADVSMTADTSTISTKVTSPSKPKQLTAKQLAKEEEKKARELKKEQERLERERAKEEEKRAREEKRLAKEEEKRKKDEEKERQKKELEAKKEQQRKEREEKESKKQEERLKKEAEKEDKRKEEEAKKLEEEKKKKEQEAKKAKSMISNFFKRKAPVKTTTTSSSSATPELKAKDVTEYEKLNKFYIKDKTILTNYVLTASELSSKISEFDQLLRQSKPSLSTFFQSHKPQYPTTKPTPAIEIYDSDLTTKTFPPLRLKSLRFYESVQTYNATYTKALPHHLSLATNPFQLTPGSEFFDWEFTGEGEDEDGDGEDLGDEDEEELDEEEDEDLRDFLDQEGEESKLRRSMGPLVPVVCWNDGDELTEKDTDVKLEFLRENIKGGAIDGMFDYWSTAAVVSTTTTTASTTSTSSTINIPLISKAASLANSSLSANSLSTPLKPGPLPTSTYTTTPFQTPSLLHTLAGTNSSSSSVEPKSKRAKTLITNSTDLQIFKEKVQGTGFTIPTMVELLKVDLPSYTKATIEHTLKTYAVKDGATKKWVVNDSQFNTI</sequence>
<feature type="compositionally biased region" description="Acidic residues" evidence="1">
    <location>
        <begin position="8"/>
        <end position="18"/>
    </location>
</feature>
<gene>
    <name evidence="3" type="ORF">WICPIJ_007910</name>
</gene>
<organism evidence="3 4">
    <name type="scientific">Wickerhamomyces pijperi</name>
    <name type="common">Yeast</name>
    <name type="synonym">Pichia pijperi</name>
    <dbReference type="NCBI Taxonomy" id="599730"/>
    <lineage>
        <taxon>Eukaryota</taxon>
        <taxon>Fungi</taxon>
        <taxon>Dikarya</taxon>
        <taxon>Ascomycota</taxon>
        <taxon>Saccharomycotina</taxon>
        <taxon>Saccharomycetes</taxon>
        <taxon>Phaffomycetales</taxon>
        <taxon>Wickerhamomycetaceae</taxon>
        <taxon>Wickerhamomyces</taxon>
    </lineage>
</organism>
<protein>
    <recommendedName>
        <fullName evidence="2">Chromatin assembly factor 1 subunit Cac1-like C-terminal domain-containing protein</fullName>
    </recommendedName>
</protein>
<feature type="compositionally biased region" description="Acidic residues" evidence="1">
    <location>
        <begin position="358"/>
        <end position="390"/>
    </location>
</feature>
<comment type="caution">
    <text evidence="3">The sequence shown here is derived from an EMBL/GenBank/DDBJ whole genome shotgun (WGS) entry which is preliminary data.</text>
</comment>
<accession>A0A9P8Q0X9</accession>
<evidence type="ECO:0000256" key="1">
    <source>
        <dbReference type="SAM" id="MobiDB-lite"/>
    </source>
</evidence>
<evidence type="ECO:0000259" key="2">
    <source>
        <dbReference type="Pfam" id="PF21796"/>
    </source>
</evidence>
<name>A0A9P8Q0X9_WICPI</name>
<evidence type="ECO:0000313" key="4">
    <source>
        <dbReference type="Proteomes" id="UP000774326"/>
    </source>
</evidence>
<feature type="compositionally biased region" description="Polar residues" evidence="1">
    <location>
        <begin position="66"/>
        <end position="87"/>
    </location>
</feature>
<dbReference type="Pfam" id="PF21796">
    <property type="entry name" value="Cac1_C"/>
    <property type="match status" value="1"/>
</dbReference>
<evidence type="ECO:0000313" key="3">
    <source>
        <dbReference type="EMBL" id="KAH3681135.1"/>
    </source>
</evidence>
<feature type="compositionally biased region" description="Basic and acidic residues" evidence="1">
    <location>
        <begin position="90"/>
        <end position="200"/>
    </location>
</feature>
<feature type="compositionally biased region" description="Polar residues" evidence="1">
    <location>
        <begin position="34"/>
        <end position="44"/>
    </location>
</feature>